<dbReference type="InterPro" id="IPR036271">
    <property type="entry name" value="Tet_transcr_reg_TetR-rel_C_sf"/>
</dbReference>
<sequence length="187" mass="20223">MTAEAARPMRADAKRNYDRIVATAKDAFAEHGVDVPLDDIAKRAGVGAGTLYRHFPTREKLMEAVYRDEIDQLASRAAVLAAELPPWEALQAWLGEQVAYVIERHGLAALLKASIDSGSETFLWCQTRLRTACADLVTAAQSTGDVRADVTGIDVLRLGHGIGTASKNASEEDAARLMKVMMDGLRG</sequence>
<evidence type="ECO:0000313" key="7">
    <source>
        <dbReference type="Proteomes" id="UP001236014"/>
    </source>
</evidence>
<feature type="domain" description="HTH tetR-type" evidence="5">
    <location>
        <begin position="14"/>
        <end position="73"/>
    </location>
</feature>
<dbReference type="InterPro" id="IPR049445">
    <property type="entry name" value="TetR_SbtR-like_C"/>
</dbReference>
<dbReference type="EMBL" id="CP127294">
    <property type="protein sequence ID" value="WIX78374.1"/>
    <property type="molecule type" value="Genomic_DNA"/>
</dbReference>
<keyword evidence="3" id="KW-0804">Transcription</keyword>
<gene>
    <name evidence="6" type="ORF">QRX50_44655</name>
</gene>
<dbReference type="PROSITE" id="PS50977">
    <property type="entry name" value="HTH_TETR_2"/>
    <property type="match status" value="1"/>
</dbReference>
<keyword evidence="7" id="KW-1185">Reference proteome</keyword>
<evidence type="ECO:0000256" key="3">
    <source>
        <dbReference type="ARBA" id="ARBA00023163"/>
    </source>
</evidence>
<feature type="DNA-binding region" description="H-T-H motif" evidence="4">
    <location>
        <begin position="36"/>
        <end position="55"/>
    </location>
</feature>
<dbReference type="RefSeq" id="WP_285969093.1">
    <property type="nucleotide sequence ID" value="NZ_CP127294.1"/>
</dbReference>
<evidence type="ECO:0000313" key="6">
    <source>
        <dbReference type="EMBL" id="WIX78374.1"/>
    </source>
</evidence>
<dbReference type="PANTHER" id="PTHR30055:SF234">
    <property type="entry name" value="HTH-TYPE TRANSCRIPTIONAL REGULATOR BETI"/>
    <property type="match status" value="1"/>
</dbReference>
<dbReference type="GO" id="GO:0003700">
    <property type="term" value="F:DNA-binding transcription factor activity"/>
    <property type="evidence" value="ECO:0007669"/>
    <property type="project" value="TreeGrafter"/>
</dbReference>
<organism evidence="6 7">
    <name type="scientific">Amycolatopsis carbonis</name>
    <dbReference type="NCBI Taxonomy" id="715471"/>
    <lineage>
        <taxon>Bacteria</taxon>
        <taxon>Bacillati</taxon>
        <taxon>Actinomycetota</taxon>
        <taxon>Actinomycetes</taxon>
        <taxon>Pseudonocardiales</taxon>
        <taxon>Pseudonocardiaceae</taxon>
        <taxon>Amycolatopsis</taxon>
    </lineage>
</organism>
<reference evidence="6 7" key="1">
    <citation type="submission" date="2023-06" db="EMBL/GenBank/DDBJ databases">
        <authorList>
            <person name="Oyuntsetseg B."/>
            <person name="Kim S.B."/>
        </authorList>
    </citation>
    <scope>NUCLEOTIDE SEQUENCE [LARGE SCALE GENOMIC DNA]</scope>
    <source>
        <strain evidence="6 7">2-15</strain>
    </source>
</reference>
<name>A0A9Y2IED1_9PSEU</name>
<accession>A0A9Y2IED1</accession>
<dbReference type="KEGG" id="acab:QRX50_44655"/>
<dbReference type="GO" id="GO:0000976">
    <property type="term" value="F:transcription cis-regulatory region binding"/>
    <property type="evidence" value="ECO:0007669"/>
    <property type="project" value="TreeGrafter"/>
</dbReference>
<dbReference type="SUPFAM" id="SSF48498">
    <property type="entry name" value="Tetracyclin repressor-like, C-terminal domain"/>
    <property type="match status" value="1"/>
</dbReference>
<protein>
    <submittedName>
        <fullName evidence="6">Helix-turn-helix domain-containing protein</fullName>
    </submittedName>
</protein>
<dbReference type="SUPFAM" id="SSF46689">
    <property type="entry name" value="Homeodomain-like"/>
    <property type="match status" value="1"/>
</dbReference>
<dbReference type="Pfam" id="PF21597">
    <property type="entry name" value="TetR_C_43"/>
    <property type="match status" value="1"/>
</dbReference>
<dbReference type="Gene3D" id="1.10.357.10">
    <property type="entry name" value="Tetracycline Repressor, domain 2"/>
    <property type="match status" value="1"/>
</dbReference>
<evidence type="ECO:0000259" key="5">
    <source>
        <dbReference type="PROSITE" id="PS50977"/>
    </source>
</evidence>
<dbReference type="Pfam" id="PF00440">
    <property type="entry name" value="TetR_N"/>
    <property type="match status" value="1"/>
</dbReference>
<dbReference type="InterPro" id="IPR009057">
    <property type="entry name" value="Homeodomain-like_sf"/>
</dbReference>
<dbReference type="InterPro" id="IPR001647">
    <property type="entry name" value="HTH_TetR"/>
</dbReference>
<proteinExistence type="predicted"/>
<evidence type="ECO:0000256" key="1">
    <source>
        <dbReference type="ARBA" id="ARBA00023015"/>
    </source>
</evidence>
<evidence type="ECO:0000256" key="2">
    <source>
        <dbReference type="ARBA" id="ARBA00023125"/>
    </source>
</evidence>
<dbReference type="PRINTS" id="PR00455">
    <property type="entry name" value="HTHTETR"/>
</dbReference>
<dbReference type="PANTHER" id="PTHR30055">
    <property type="entry name" value="HTH-TYPE TRANSCRIPTIONAL REGULATOR RUTR"/>
    <property type="match status" value="1"/>
</dbReference>
<dbReference type="Proteomes" id="UP001236014">
    <property type="component" value="Chromosome"/>
</dbReference>
<evidence type="ECO:0000256" key="4">
    <source>
        <dbReference type="PROSITE-ProRule" id="PRU00335"/>
    </source>
</evidence>
<keyword evidence="1" id="KW-0805">Transcription regulation</keyword>
<keyword evidence="2 4" id="KW-0238">DNA-binding</keyword>
<dbReference type="AlphaFoldDB" id="A0A9Y2IED1"/>
<dbReference type="InterPro" id="IPR050109">
    <property type="entry name" value="HTH-type_TetR-like_transc_reg"/>
</dbReference>